<feature type="coiled-coil region" evidence="5">
    <location>
        <begin position="12"/>
        <end position="88"/>
    </location>
</feature>
<dbReference type="STRING" id="6412.T1FXF9"/>
<keyword evidence="4 5" id="KW-0175">Coiled coil</keyword>
<proteinExistence type="inferred from homology"/>
<evidence type="ECO:0000313" key="8">
    <source>
        <dbReference type="Proteomes" id="UP000015101"/>
    </source>
</evidence>
<dbReference type="SUPFAM" id="SSF57997">
    <property type="entry name" value="Tropomyosin"/>
    <property type="match status" value="1"/>
</dbReference>
<evidence type="ECO:0000313" key="7">
    <source>
        <dbReference type="EnsemblMetazoa" id="HelroP63446"/>
    </source>
</evidence>
<dbReference type="PRINTS" id="PR00194">
    <property type="entry name" value="TROPOMYOSIN"/>
</dbReference>
<dbReference type="EMBL" id="AMQM01000233">
    <property type="status" value="NOT_ANNOTATED_CDS"/>
    <property type="molecule type" value="Genomic_DNA"/>
</dbReference>
<dbReference type="GO" id="GO:0005884">
    <property type="term" value="C:actin filament"/>
    <property type="evidence" value="ECO:0000318"/>
    <property type="project" value="GO_Central"/>
</dbReference>
<feature type="coiled-coil region" evidence="5">
    <location>
        <begin position="117"/>
        <end position="242"/>
    </location>
</feature>
<comment type="similarity">
    <text evidence="2">Belongs to the tropomyosin family.</text>
</comment>
<dbReference type="KEGG" id="hro:HELRODRAFT_63446"/>
<dbReference type="InParanoid" id="T1FXF9"/>
<reference evidence="8" key="1">
    <citation type="submission" date="2012-12" db="EMBL/GenBank/DDBJ databases">
        <authorList>
            <person name="Hellsten U."/>
            <person name="Grimwood J."/>
            <person name="Chapman J.A."/>
            <person name="Shapiro H."/>
            <person name="Aerts A."/>
            <person name="Otillar R.P."/>
            <person name="Terry A.Y."/>
            <person name="Boore J.L."/>
            <person name="Simakov O."/>
            <person name="Marletaz F."/>
            <person name="Cho S.-J."/>
            <person name="Edsinger-Gonzales E."/>
            <person name="Havlak P."/>
            <person name="Kuo D.-H."/>
            <person name="Larsson T."/>
            <person name="Lv J."/>
            <person name="Arendt D."/>
            <person name="Savage R."/>
            <person name="Osoegawa K."/>
            <person name="de Jong P."/>
            <person name="Lindberg D.R."/>
            <person name="Seaver E.C."/>
            <person name="Weisblat D.A."/>
            <person name="Putnam N.H."/>
            <person name="Grigoriev I.V."/>
            <person name="Rokhsar D.S."/>
        </authorList>
    </citation>
    <scope>NUCLEOTIDE SEQUENCE</scope>
</reference>
<reference evidence="6 8" key="2">
    <citation type="journal article" date="2013" name="Nature">
        <title>Insights into bilaterian evolution from three spiralian genomes.</title>
        <authorList>
            <person name="Simakov O."/>
            <person name="Marletaz F."/>
            <person name="Cho S.J."/>
            <person name="Edsinger-Gonzales E."/>
            <person name="Havlak P."/>
            <person name="Hellsten U."/>
            <person name="Kuo D.H."/>
            <person name="Larsson T."/>
            <person name="Lv J."/>
            <person name="Arendt D."/>
            <person name="Savage R."/>
            <person name="Osoegawa K."/>
            <person name="de Jong P."/>
            <person name="Grimwood J."/>
            <person name="Chapman J.A."/>
            <person name="Shapiro H."/>
            <person name="Aerts A."/>
            <person name="Otillar R.P."/>
            <person name="Terry A.Y."/>
            <person name="Boore J.L."/>
            <person name="Grigoriev I.V."/>
            <person name="Lindberg D.R."/>
            <person name="Seaver E.C."/>
            <person name="Weisblat D.A."/>
            <person name="Putnam N.H."/>
            <person name="Rokhsar D.S."/>
        </authorList>
    </citation>
    <scope>NUCLEOTIDE SEQUENCE</scope>
</reference>
<evidence type="ECO:0008006" key="9">
    <source>
        <dbReference type="Google" id="ProtNLM"/>
    </source>
</evidence>
<dbReference type="RefSeq" id="XP_009009491.1">
    <property type="nucleotide sequence ID" value="XM_009011243.1"/>
</dbReference>
<dbReference type="Gene3D" id="1.20.5.170">
    <property type="match status" value="2"/>
</dbReference>
<evidence type="ECO:0000256" key="3">
    <source>
        <dbReference type="ARBA" id="ARBA00022737"/>
    </source>
</evidence>
<dbReference type="CTD" id="20213507"/>
<dbReference type="OrthoDB" id="128924at2759"/>
<dbReference type="HOGENOM" id="CLU_055027_2_1_1"/>
<comment type="function">
    <text evidence="1">Tropomyosin, in association with the troponin complex, plays a central role in the calcium dependent regulation of muscle contraction.</text>
</comment>
<dbReference type="GO" id="GO:0007015">
    <property type="term" value="P:actin filament organization"/>
    <property type="evidence" value="ECO:0000318"/>
    <property type="project" value="GO_Central"/>
</dbReference>
<keyword evidence="8" id="KW-1185">Reference proteome</keyword>
<dbReference type="InterPro" id="IPR000533">
    <property type="entry name" value="Tropomyosin"/>
</dbReference>
<name>T1FXF9_HELRO</name>
<evidence type="ECO:0000256" key="5">
    <source>
        <dbReference type="SAM" id="Coils"/>
    </source>
</evidence>
<dbReference type="FunFam" id="1.20.5.170:FF:000001">
    <property type="entry name" value="Tropomyosin alpha-1 chain isoform 1"/>
    <property type="match status" value="1"/>
</dbReference>
<dbReference type="EnsemblMetazoa" id="HelroT63446">
    <property type="protein sequence ID" value="HelroP63446"/>
    <property type="gene ID" value="HelroG63446"/>
</dbReference>
<evidence type="ECO:0000313" key="6">
    <source>
        <dbReference type="EMBL" id="ESO12771.1"/>
    </source>
</evidence>
<accession>T1FXF9</accession>
<organism evidence="7 8">
    <name type="scientific">Helobdella robusta</name>
    <name type="common">Californian leech</name>
    <dbReference type="NCBI Taxonomy" id="6412"/>
    <lineage>
        <taxon>Eukaryota</taxon>
        <taxon>Metazoa</taxon>
        <taxon>Spiralia</taxon>
        <taxon>Lophotrochozoa</taxon>
        <taxon>Annelida</taxon>
        <taxon>Clitellata</taxon>
        <taxon>Hirudinea</taxon>
        <taxon>Rhynchobdellida</taxon>
        <taxon>Glossiphoniidae</taxon>
        <taxon>Helobdella</taxon>
    </lineage>
</organism>
<dbReference type="FunCoup" id="T1FXF9">
    <property type="interactions" value="6"/>
</dbReference>
<dbReference type="AlphaFoldDB" id="T1FXF9"/>
<evidence type="ECO:0000256" key="1">
    <source>
        <dbReference type="ARBA" id="ARBA00002987"/>
    </source>
</evidence>
<dbReference type="GO" id="GO:0006936">
    <property type="term" value="P:muscle contraction"/>
    <property type="evidence" value="ECO:0000318"/>
    <property type="project" value="GO_Central"/>
</dbReference>
<evidence type="ECO:0000256" key="4">
    <source>
        <dbReference type="ARBA" id="ARBA00023054"/>
    </source>
</evidence>
<keyword evidence="3" id="KW-0677">Repeat</keyword>
<dbReference type="Pfam" id="PF00261">
    <property type="entry name" value="Tropomyosin"/>
    <property type="match status" value="1"/>
</dbReference>
<dbReference type="PANTHER" id="PTHR19269">
    <property type="entry name" value="TROPOMYOSIN"/>
    <property type="match status" value="1"/>
</dbReference>
<dbReference type="eggNOG" id="KOG1003">
    <property type="taxonomic scope" value="Eukaryota"/>
</dbReference>
<dbReference type="OMA" id="MQHVEND"/>
<dbReference type="Proteomes" id="UP000015101">
    <property type="component" value="Unassembled WGS sequence"/>
</dbReference>
<sequence length="253" mass="29131">MATPTASSGGALTSLKMKMQSLRDEMDKTKDLYDAKCNELDLEKGLRAKAEEDLSTLTKKLRLIEEDYEHIQTQLQSTNEKILELSKTSDENERARKALESRQNMDDEKMLKLEQWLKESKASCEDAEKKYEDVSRKLTICETELDRAEERAIAAETRVKTLDTEVHLISTTLKSLEISESKASKKEDTYEGTIKELTSRLKEAEGKSAEMERNAGKLQREVDRLEEELLLSREENKKLREEFDAAFQEIQNI</sequence>
<reference evidence="7" key="3">
    <citation type="submission" date="2015-06" db="UniProtKB">
        <authorList>
            <consortium name="EnsemblMetazoa"/>
        </authorList>
    </citation>
    <scope>IDENTIFICATION</scope>
</reference>
<dbReference type="GO" id="GO:0051015">
    <property type="term" value="F:actin filament binding"/>
    <property type="evidence" value="ECO:0000318"/>
    <property type="project" value="GO_Central"/>
</dbReference>
<gene>
    <name evidence="7" type="primary">20213507</name>
    <name evidence="6" type="ORF">HELRODRAFT_63446</name>
</gene>
<evidence type="ECO:0000256" key="2">
    <source>
        <dbReference type="ARBA" id="ARBA00009036"/>
    </source>
</evidence>
<dbReference type="GeneID" id="20213507"/>
<protein>
    <recommendedName>
        <fullName evidence="9">Tropomyosin</fullName>
    </recommendedName>
</protein>
<dbReference type="EMBL" id="KB095811">
    <property type="protein sequence ID" value="ESO12771.1"/>
    <property type="molecule type" value="Genomic_DNA"/>
</dbReference>